<dbReference type="SUPFAM" id="SSF55159">
    <property type="entry name" value="eIF1-like"/>
    <property type="match status" value="2"/>
</dbReference>
<dbReference type="Gene3D" id="3.30.780.10">
    <property type="entry name" value="SUI1-like domain"/>
    <property type="match status" value="2"/>
</dbReference>
<dbReference type="InterPro" id="IPR036877">
    <property type="entry name" value="SUI1_dom_sf"/>
</dbReference>
<evidence type="ECO:0000313" key="2">
    <source>
        <dbReference type="EMBL" id="CAB4584403.1"/>
    </source>
</evidence>
<feature type="domain" description="SUI1" evidence="1">
    <location>
        <begin position="22"/>
        <end position="84"/>
    </location>
</feature>
<dbReference type="AlphaFoldDB" id="A0A6J6FB08"/>
<dbReference type="PROSITE" id="PS50296">
    <property type="entry name" value="SUI1"/>
    <property type="match status" value="2"/>
</dbReference>
<evidence type="ECO:0000259" key="1">
    <source>
        <dbReference type="PROSITE" id="PS50296"/>
    </source>
</evidence>
<organism evidence="2">
    <name type="scientific">freshwater metagenome</name>
    <dbReference type="NCBI Taxonomy" id="449393"/>
    <lineage>
        <taxon>unclassified sequences</taxon>
        <taxon>metagenomes</taxon>
        <taxon>ecological metagenomes</taxon>
    </lineage>
</organism>
<proteinExistence type="predicted"/>
<sequence>MTTEIKKKVYKQTVRIAAVYYKGKKVTRIENLDDDLDQVRIFESMSRRFRCKGWVDSEDGETERITLIGGDRREDAYRWFLKKEVFVGDDIRRLKVFDADDKEVDMSKIASQYTKIAVAPRKIEVESKKETPEFSTDGFGLTTEDLFADENEVTKNFLEGYTQSIGIRMVTMKGKTITMIENLDDDIDLNLVVKVMRKTFETGGAIMKDTRSGAEFIKLNGDFRRQAKKFLIDNQVIEGEENIARIKIHGA</sequence>
<name>A0A6J6FB08_9ZZZZ</name>
<dbReference type="GO" id="GO:0003743">
    <property type="term" value="F:translation initiation factor activity"/>
    <property type="evidence" value="ECO:0007669"/>
    <property type="project" value="InterPro"/>
</dbReference>
<gene>
    <name evidence="2" type="ORF">UFOPK1726_01132</name>
</gene>
<reference evidence="2" key="1">
    <citation type="submission" date="2020-05" db="EMBL/GenBank/DDBJ databases">
        <authorList>
            <person name="Chiriac C."/>
            <person name="Salcher M."/>
            <person name="Ghai R."/>
            <person name="Kavagutti S V."/>
        </authorList>
    </citation>
    <scope>NUCLEOTIDE SEQUENCE</scope>
</reference>
<dbReference type="Pfam" id="PF01253">
    <property type="entry name" value="SUI1"/>
    <property type="match status" value="1"/>
</dbReference>
<dbReference type="InterPro" id="IPR001950">
    <property type="entry name" value="SUI1"/>
</dbReference>
<dbReference type="EMBL" id="CAEZTT010000167">
    <property type="protein sequence ID" value="CAB4584403.1"/>
    <property type="molecule type" value="Genomic_DNA"/>
</dbReference>
<accession>A0A6J6FB08</accession>
<feature type="domain" description="SUI1" evidence="1">
    <location>
        <begin position="173"/>
        <end position="235"/>
    </location>
</feature>
<protein>
    <submittedName>
        <fullName evidence="2">Unannotated protein</fullName>
    </submittedName>
</protein>